<feature type="domain" description="Protein kinase" evidence="12">
    <location>
        <begin position="1"/>
        <end position="116"/>
    </location>
</feature>
<dbReference type="HOGENOM" id="CLU_560665_0_0_1"/>
<evidence type="ECO:0000256" key="8">
    <source>
        <dbReference type="ARBA" id="ARBA00049280"/>
    </source>
</evidence>
<dbReference type="Proteomes" id="UP000026960">
    <property type="component" value="Chromosome 10"/>
</dbReference>
<evidence type="ECO:0000256" key="2">
    <source>
        <dbReference type="ARBA" id="ARBA00012409"/>
    </source>
</evidence>
<evidence type="ECO:0000256" key="9">
    <source>
        <dbReference type="PROSITE-ProRule" id="PRU10141"/>
    </source>
</evidence>
<dbReference type="GO" id="GO:0007346">
    <property type="term" value="P:regulation of mitotic cell cycle"/>
    <property type="evidence" value="ECO:0007669"/>
    <property type="project" value="TreeGrafter"/>
</dbReference>
<dbReference type="SUPFAM" id="SSF56112">
    <property type="entry name" value="Protein kinase-like (PK-like)"/>
    <property type="match status" value="2"/>
</dbReference>
<dbReference type="GO" id="GO:0005524">
    <property type="term" value="F:ATP binding"/>
    <property type="evidence" value="ECO:0007669"/>
    <property type="project" value="UniProtKB-UniRule"/>
</dbReference>
<dbReference type="EnsemblPlants" id="OBART10G02520.1">
    <property type="protein sequence ID" value="OBART10G02520.1"/>
    <property type="gene ID" value="OBART10G02520"/>
</dbReference>
<evidence type="ECO:0000256" key="10">
    <source>
        <dbReference type="RuleBase" id="RU000304"/>
    </source>
</evidence>
<feature type="region of interest" description="Disordered" evidence="11">
    <location>
        <begin position="227"/>
        <end position="253"/>
    </location>
</feature>
<keyword evidence="4" id="KW-0808">Transferase</keyword>
<dbReference type="PROSITE" id="PS00108">
    <property type="entry name" value="PROTEIN_KINASE_ST"/>
    <property type="match status" value="1"/>
</dbReference>
<evidence type="ECO:0000256" key="4">
    <source>
        <dbReference type="ARBA" id="ARBA00022679"/>
    </source>
</evidence>
<reference evidence="13" key="2">
    <citation type="submission" date="2015-03" db="UniProtKB">
        <authorList>
            <consortium name="EnsemblPlants"/>
        </authorList>
    </citation>
    <scope>IDENTIFICATION</scope>
</reference>
<reference evidence="13" key="1">
    <citation type="journal article" date="2009" name="Rice">
        <title>De Novo Next Generation Sequencing of Plant Genomes.</title>
        <authorList>
            <person name="Rounsley S."/>
            <person name="Marri P.R."/>
            <person name="Yu Y."/>
            <person name="He R."/>
            <person name="Sisneros N."/>
            <person name="Goicoechea J.L."/>
            <person name="Lee S.J."/>
            <person name="Angelova A."/>
            <person name="Kudrna D."/>
            <person name="Luo M."/>
            <person name="Affourtit J."/>
            <person name="Desany B."/>
            <person name="Knight J."/>
            <person name="Niazi F."/>
            <person name="Egholm M."/>
            <person name="Wing R.A."/>
        </authorList>
    </citation>
    <scope>NUCLEOTIDE SEQUENCE [LARGE SCALE GENOMIC DNA]</scope>
    <source>
        <strain evidence="13">cv. IRGC 105608</strain>
    </source>
</reference>
<sequence>MKPTGKPYDLCRPGTLPYTSPEQLAGNRCYGPAVDMWALGCIMGELLTGAPLFGGDMTEKELLADLSANLGDQLNELFYDVLPELSPAALEVLSGLLAFDPEKRMTAAEALEHRWFAEESKKAEFPGFVPLFGEEDRECQFQFDSPPPGQAGAILSREELNYKFTKRRPIDLCPINQAIQRGLLSSPPPSTLPFQIFPPKSSSPICSPLLRFSPSCRLLAPAVASRKRAAPEDPEPRSCCGSSPASGPKRRRYNFGSADDYERLDVVGQGAFGVVLRAPDRRTGKVVALKRLIGTDEGGRFSRDFDALRVEAACQLACRGHPNIVQIKDVVADAKTGDLFLVLEFVGGSLRDEFPRARPEDIVRAMMRPLVDAAKKMHASRVIHRDIKPENILVSFSGELKICDFGAATLMKPAGKPYDLCRPGTLPYTSPEQLAGNRCYGPAVDMWALGCIMGELLTGAPLFGGDMTEKELLADLSANLGDQRALL</sequence>
<dbReference type="InterPro" id="IPR017441">
    <property type="entry name" value="Protein_kinase_ATP_BS"/>
</dbReference>
<accession>A0A0D3HB81</accession>
<keyword evidence="3" id="KW-0597">Phosphoprotein</keyword>
<keyword evidence="6" id="KW-0418">Kinase</keyword>
<dbReference type="InterPro" id="IPR008271">
    <property type="entry name" value="Ser/Thr_kinase_AS"/>
</dbReference>
<dbReference type="eggNOG" id="KOG0663">
    <property type="taxonomic scope" value="Eukaryota"/>
</dbReference>
<dbReference type="InterPro" id="IPR050108">
    <property type="entry name" value="CDK"/>
</dbReference>
<dbReference type="FunFam" id="3.30.200.20:FF:000508">
    <property type="entry name" value="Protein kinase domain containing protein"/>
    <property type="match status" value="1"/>
</dbReference>
<dbReference type="PROSITE" id="PS50011">
    <property type="entry name" value="PROTEIN_KINASE_DOM"/>
    <property type="match status" value="2"/>
</dbReference>
<protein>
    <recommendedName>
        <fullName evidence="2">[RNA-polymerase]-subunit kinase</fullName>
        <ecNumber evidence="2">2.7.11.23</ecNumber>
    </recommendedName>
</protein>
<proteinExistence type="inferred from homology"/>
<comment type="catalytic activity">
    <reaction evidence="8">
        <text>[DNA-directed RNA polymerase] + ATP = phospho-[DNA-directed RNA polymerase] + ADP + H(+)</text>
        <dbReference type="Rhea" id="RHEA:10216"/>
        <dbReference type="Rhea" id="RHEA-COMP:11321"/>
        <dbReference type="Rhea" id="RHEA-COMP:11322"/>
        <dbReference type="ChEBI" id="CHEBI:15378"/>
        <dbReference type="ChEBI" id="CHEBI:30616"/>
        <dbReference type="ChEBI" id="CHEBI:43176"/>
        <dbReference type="ChEBI" id="CHEBI:68546"/>
        <dbReference type="ChEBI" id="CHEBI:456216"/>
        <dbReference type="EC" id="2.7.11.23"/>
    </reaction>
</comment>
<evidence type="ECO:0000256" key="11">
    <source>
        <dbReference type="SAM" id="MobiDB-lite"/>
    </source>
</evidence>
<dbReference type="Pfam" id="PF00069">
    <property type="entry name" value="Pkinase"/>
    <property type="match status" value="2"/>
</dbReference>
<dbReference type="Gene3D" id="3.30.200.20">
    <property type="entry name" value="Phosphorylase Kinase, domain 1"/>
    <property type="match status" value="1"/>
</dbReference>
<comment type="similarity">
    <text evidence="1">Belongs to the protein kinase superfamily. CMGC Ser/Thr protein kinase family. CDC2/CDKX subfamily.</text>
</comment>
<dbReference type="Gene3D" id="1.10.510.10">
    <property type="entry name" value="Transferase(Phosphotransferase) domain 1"/>
    <property type="match status" value="2"/>
</dbReference>
<feature type="domain" description="Protein kinase" evidence="12">
    <location>
        <begin position="261"/>
        <end position="487"/>
    </location>
</feature>
<dbReference type="PROSITE" id="PS00107">
    <property type="entry name" value="PROTEIN_KINASE_ATP"/>
    <property type="match status" value="1"/>
</dbReference>
<evidence type="ECO:0000256" key="1">
    <source>
        <dbReference type="ARBA" id="ARBA00006485"/>
    </source>
</evidence>
<evidence type="ECO:0000256" key="5">
    <source>
        <dbReference type="ARBA" id="ARBA00022741"/>
    </source>
</evidence>
<dbReference type="PANTHER" id="PTHR24056">
    <property type="entry name" value="CELL DIVISION PROTEIN KINASE"/>
    <property type="match status" value="1"/>
</dbReference>
<keyword evidence="7 9" id="KW-0067">ATP-binding</keyword>
<dbReference type="STRING" id="65489.A0A0D3HB81"/>
<dbReference type="GO" id="GO:0005634">
    <property type="term" value="C:nucleus"/>
    <property type="evidence" value="ECO:0007669"/>
    <property type="project" value="TreeGrafter"/>
</dbReference>
<evidence type="ECO:0000313" key="13">
    <source>
        <dbReference type="EnsemblPlants" id="OBART10G02520.1"/>
    </source>
</evidence>
<evidence type="ECO:0000256" key="3">
    <source>
        <dbReference type="ARBA" id="ARBA00022553"/>
    </source>
</evidence>
<feature type="binding site" evidence="9">
    <location>
        <position position="290"/>
    </location>
    <ligand>
        <name>ATP</name>
        <dbReference type="ChEBI" id="CHEBI:30616"/>
    </ligand>
</feature>
<evidence type="ECO:0000259" key="12">
    <source>
        <dbReference type="PROSITE" id="PS50011"/>
    </source>
</evidence>
<dbReference type="InterPro" id="IPR000719">
    <property type="entry name" value="Prot_kinase_dom"/>
</dbReference>
<evidence type="ECO:0000256" key="6">
    <source>
        <dbReference type="ARBA" id="ARBA00022777"/>
    </source>
</evidence>
<dbReference type="AlphaFoldDB" id="A0A0D3HB81"/>
<organism evidence="13">
    <name type="scientific">Oryza barthii</name>
    <dbReference type="NCBI Taxonomy" id="65489"/>
    <lineage>
        <taxon>Eukaryota</taxon>
        <taxon>Viridiplantae</taxon>
        <taxon>Streptophyta</taxon>
        <taxon>Embryophyta</taxon>
        <taxon>Tracheophyta</taxon>
        <taxon>Spermatophyta</taxon>
        <taxon>Magnoliopsida</taxon>
        <taxon>Liliopsida</taxon>
        <taxon>Poales</taxon>
        <taxon>Poaceae</taxon>
        <taxon>BOP clade</taxon>
        <taxon>Oryzoideae</taxon>
        <taxon>Oryzeae</taxon>
        <taxon>Oryzinae</taxon>
        <taxon>Oryza</taxon>
    </lineage>
</organism>
<dbReference type="SMART" id="SM00220">
    <property type="entry name" value="S_TKc"/>
    <property type="match status" value="1"/>
</dbReference>
<keyword evidence="5 9" id="KW-0547">Nucleotide-binding</keyword>
<dbReference type="GO" id="GO:0008353">
    <property type="term" value="F:RNA polymerase II CTD heptapeptide repeat kinase activity"/>
    <property type="evidence" value="ECO:0007669"/>
    <property type="project" value="UniProtKB-EC"/>
</dbReference>
<dbReference type="InterPro" id="IPR011009">
    <property type="entry name" value="Kinase-like_dom_sf"/>
</dbReference>
<dbReference type="Gramene" id="OBART10G02520.1">
    <property type="protein sequence ID" value="OBART10G02520.1"/>
    <property type="gene ID" value="OBART10G02520"/>
</dbReference>
<dbReference type="FunFam" id="1.10.510.10:FF:000559">
    <property type="entry name" value="Protein kinase domain containing protein"/>
    <property type="match status" value="2"/>
</dbReference>
<keyword evidence="14" id="KW-1185">Reference proteome</keyword>
<dbReference type="EC" id="2.7.11.23" evidence="2"/>
<dbReference type="PANTHER" id="PTHR24056:SF432">
    <property type="entry name" value="OS10G0154500 PROTEIN"/>
    <property type="match status" value="1"/>
</dbReference>
<keyword evidence="10" id="KW-0723">Serine/threonine-protein kinase</keyword>
<dbReference type="PaxDb" id="65489-OBART10G02520.1"/>
<evidence type="ECO:0000256" key="7">
    <source>
        <dbReference type="ARBA" id="ARBA00022840"/>
    </source>
</evidence>
<evidence type="ECO:0000313" key="14">
    <source>
        <dbReference type="Proteomes" id="UP000026960"/>
    </source>
</evidence>
<name>A0A0D3HB81_9ORYZ</name>